<dbReference type="EMBL" id="MNVO01000005">
    <property type="protein sequence ID" value="OIO33507.1"/>
    <property type="molecule type" value="Genomic_DNA"/>
</dbReference>
<comment type="subcellular location">
    <subcellularLocation>
        <location evidence="2">Membrane</location>
        <topology evidence="2">Peripheral membrane protein</topology>
    </subcellularLocation>
</comment>
<evidence type="ECO:0000313" key="11">
    <source>
        <dbReference type="Proteomes" id="UP000183206"/>
    </source>
</evidence>
<evidence type="ECO:0000256" key="2">
    <source>
        <dbReference type="ARBA" id="ARBA00004170"/>
    </source>
</evidence>
<organism evidence="10 11">
    <name type="scientific">Candidatus Nomurabacteria bacterium CG1_02_47_685</name>
    <dbReference type="NCBI Taxonomy" id="1805282"/>
    <lineage>
        <taxon>Bacteria</taxon>
        <taxon>Candidatus Nomuraibacteriota</taxon>
    </lineage>
</organism>
<dbReference type="InterPro" id="IPR035968">
    <property type="entry name" value="ATP_synth_F1_ATPase_gsu"/>
</dbReference>
<dbReference type="GO" id="GO:0045259">
    <property type="term" value="C:proton-transporting ATP synthase complex"/>
    <property type="evidence" value="ECO:0007669"/>
    <property type="project" value="UniProtKB-KW"/>
</dbReference>
<evidence type="ECO:0008006" key="12">
    <source>
        <dbReference type="Google" id="ProtNLM"/>
    </source>
</evidence>
<evidence type="ECO:0000256" key="4">
    <source>
        <dbReference type="ARBA" id="ARBA00022448"/>
    </source>
</evidence>
<dbReference type="SUPFAM" id="SSF52943">
    <property type="entry name" value="ATP synthase (F1-ATPase), gamma subunit"/>
    <property type="match status" value="1"/>
</dbReference>
<gene>
    <name evidence="10" type="ORF">AUJ44_00190</name>
</gene>
<name>A0A1J4VBR0_9BACT</name>
<evidence type="ECO:0000313" key="10">
    <source>
        <dbReference type="EMBL" id="OIO33507.1"/>
    </source>
</evidence>
<keyword evidence="6" id="KW-0406">Ion transport</keyword>
<evidence type="ECO:0000256" key="7">
    <source>
        <dbReference type="ARBA" id="ARBA00023136"/>
    </source>
</evidence>
<accession>A0A1J4VBR0</accession>
<dbReference type="GO" id="GO:0046933">
    <property type="term" value="F:proton-transporting ATP synthase activity, rotational mechanism"/>
    <property type="evidence" value="ECO:0007669"/>
    <property type="project" value="InterPro"/>
</dbReference>
<keyword evidence="5" id="KW-0375">Hydrogen ion transport</keyword>
<keyword evidence="4" id="KW-0813">Transport</keyword>
<evidence type="ECO:0000256" key="8">
    <source>
        <dbReference type="ARBA" id="ARBA00023196"/>
    </source>
</evidence>
<comment type="similarity">
    <text evidence="3">Belongs to the ATPase gamma chain family.</text>
</comment>
<comment type="caution">
    <text evidence="10">The sequence shown here is derived from an EMBL/GenBank/DDBJ whole genome shotgun (WGS) entry which is preliminary data.</text>
</comment>
<evidence type="ECO:0000256" key="9">
    <source>
        <dbReference type="ARBA" id="ARBA00023310"/>
    </source>
</evidence>
<evidence type="ECO:0000256" key="5">
    <source>
        <dbReference type="ARBA" id="ARBA00022781"/>
    </source>
</evidence>
<dbReference type="PRINTS" id="PR00126">
    <property type="entry name" value="ATPASEGAMMA"/>
</dbReference>
<dbReference type="STRING" id="1805282.AUJ44_00190"/>
<proteinExistence type="inferred from homology"/>
<evidence type="ECO:0000256" key="1">
    <source>
        <dbReference type="ARBA" id="ARBA00003456"/>
    </source>
</evidence>
<dbReference type="InterPro" id="IPR000131">
    <property type="entry name" value="ATP_synth_F1_gsu"/>
</dbReference>
<evidence type="ECO:0000256" key="6">
    <source>
        <dbReference type="ARBA" id="ARBA00023065"/>
    </source>
</evidence>
<sequence length="291" mass="33181">MRSYLTFKNQIRKFEDVRETVRIVEKVAASNVHTLKGATDSLNRYAEEIKRTLSRLSVFYRPARHPLLAQSNGKHWRNTGGNKAVVVIGGERGMVGGLWHGLVDRYSGRAREYQYLIVIGSKVGRLLEEEKFTPDRAFASGHGVFLEKEADEAAKHIFSGFAKGVFSRLDVIFPKCISLVEQRPQLIPFLPFEFDILDEGSASSVGIPLFESSKRNIFDRLLEKYIAISLKRILLEAKLSEFSARTVMAEYAVEKTTKIIRKTKVDYSNARRITLTKKQLENFVAHRNRTL</sequence>
<dbReference type="Proteomes" id="UP000183206">
    <property type="component" value="Unassembled WGS sequence"/>
</dbReference>
<keyword evidence="7" id="KW-0472">Membrane</keyword>
<dbReference type="AlphaFoldDB" id="A0A1J4VBR0"/>
<protein>
    <recommendedName>
        <fullName evidence="12">F0F1 ATP synthase subunit gamma</fullName>
    </recommendedName>
</protein>
<dbReference type="Pfam" id="PF00231">
    <property type="entry name" value="ATP-synt"/>
    <property type="match status" value="1"/>
</dbReference>
<reference evidence="10 11" key="1">
    <citation type="journal article" date="2016" name="Environ. Microbiol.">
        <title>Genomic resolution of a cold subsurface aquifer community provides metabolic insights for novel microbes adapted to high CO concentrations.</title>
        <authorList>
            <person name="Probst A.J."/>
            <person name="Castelle C.J."/>
            <person name="Singh A."/>
            <person name="Brown C.T."/>
            <person name="Anantharaman K."/>
            <person name="Sharon I."/>
            <person name="Hug L.A."/>
            <person name="Burstein D."/>
            <person name="Emerson J.B."/>
            <person name="Thomas B.C."/>
            <person name="Banfield J.F."/>
        </authorList>
    </citation>
    <scope>NUCLEOTIDE SEQUENCE [LARGE SCALE GENOMIC DNA]</scope>
    <source>
        <strain evidence="10">CG1_02_47_685</strain>
    </source>
</reference>
<evidence type="ECO:0000256" key="3">
    <source>
        <dbReference type="ARBA" id="ARBA00007681"/>
    </source>
</evidence>
<dbReference type="Gene3D" id="3.40.1380.10">
    <property type="match status" value="1"/>
</dbReference>
<keyword evidence="8" id="KW-0139">CF(1)</keyword>
<keyword evidence="9" id="KW-0066">ATP synthesis</keyword>
<comment type="function">
    <text evidence="1">Produces ATP from ADP in the presence of a proton gradient across the membrane. The gamma chain is believed to be important in regulating ATPase activity and the flow of protons through the CF(0) complex.</text>
</comment>